<accession>A0ABQ8EGV7</accession>
<dbReference type="Gene3D" id="3.10.280.10">
    <property type="entry name" value="Mitochondrial glycoprotein"/>
    <property type="match status" value="1"/>
</dbReference>
<feature type="compositionally biased region" description="Basic and acidic residues" evidence="1">
    <location>
        <begin position="471"/>
        <end position="482"/>
    </location>
</feature>
<evidence type="ECO:0000256" key="1">
    <source>
        <dbReference type="SAM" id="MobiDB-lite"/>
    </source>
</evidence>
<evidence type="ECO:0000313" key="2">
    <source>
        <dbReference type="EMBL" id="KAH0940854.1"/>
    </source>
</evidence>
<sequence>MPIMDKKEADMLMESLALCFKNSWTKERSVSYVRKKYGRLFKEDIIKRGFDILTKNKIRDPKYGEGNINIISLVEKDILMESLDFCLKHSFSKANSVSYVTKTHAGLFEEDKIKQMFDIMNKIKMRNLHYQGEAMSKKDVLIQSLVFCFKQYFTEAETLNYIAKYHGGLFEECMIKRVFATISSNTKNRDPHYEADVAARSSFRKLLTQEHAWTQKEKMKLIEDRLSLLCQETRDLVGNFSRLEKEILGFFITKFPEEVIDKVLHELDIAEEVVEVEKGGGRKTQSGKRKARGRKEVKMLRRVIGNIAVRRQLQRALSSKAGGGSGKPSDRLPSPLEIMKGSLEGTGAVLKKSVGKEEISLFANYVNIGSLLIFWWFEEYELRMVVDVFYIKHKELDEKMRDVFHSFLEERGVNESLFPFLQALLYVKDHRKFAICCGGSNQLALIFSESDSEEDILEEGDDDDDLEEEHETQVHPEAEPEVKFFGVAPNNGQGNCQDKQEKKEVNGEGEKTTGESKASKKNKQEDKVKNNSVAAAAGEQ</sequence>
<reference evidence="2 3" key="1">
    <citation type="submission" date="2021-05" db="EMBL/GenBank/DDBJ databases">
        <title>Genome Assembly of Synthetic Allotetraploid Brassica napus Reveals Homoeologous Exchanges between Subgenomes.</title>
        <authorList>
            <person name="Davis J.T."/>
        </authorList>
    </citation>
    <scope>NUCLEOTIDE SEQUENCE [LARGE SCALE GENOMIC DNA]</scope>
    <source>
        <strain evidence="3">cv. Da-Ae</strain>
        <tissue evidence="2">Seedling</tissue>
    </source>
</reference>
<proteinExistence type="predicted"/>
<dbReference type="SUPFAM" id="SSF54529">
    <property type="entry name" value="Mitochondrial glycoprotein MAM33-like"/>
    <property type="match status" value="1"/>
</dbReference>
<dbReference type="InterPro" id="IPR003428">
    <property type="entry name" value="MAM33"/>
</dbReference>
<gene>
    <name evidence="2" type="ORF">HID58_000491</name>
</gene>
<dbReference type="PANTHER" id="PTHR31365">
    <property type="entry name" value="EXPRESSED PROTEIN"/>
    <property type="match status" value="1"/>
</dbReference>
<dbReference type="InterPro" id="IPR036561">
    <property type="entry name" value="MAM33_sf"/>
</dbReference>
<feature type="compositionally biased region" description="Acidic residues" evidence="1">
    <location>
        <begin position="454"/>
        <end position="470"/>
    </location>
</feature>
<dbReference type="Proteomes" id="UP000824890">
    <property type="component" value="Unassembled WGS sequence"/>
</dbReference>
<comment type="caution">
    <text evidence="2">The sequence shown here is derived from an EMBL/GenBank/DDBJ whole genome shotgun (WGS) entry which is preliminary data.</text>
</comment>
<organism evidence="2 3">
    <name type="scientific">Brassica napus</name>
    <name type="common">Rape</name>
    <dbReference type="NCBI Taxonomy" id="3708"/>
    <lineage>
        <taxon>Eukaryota</taxon>
        <taxon>Viridiplantae</taxon>
        <taxon>Streptophyta</taxon>
        <taxon>Embryophyta</taxon>
        <taxon>Tracheophyta</taxon>
        <taxon>Spermatophyta</taxon>
        <taxon>Magnoliopsida</taxon>
        <taxon>eudicotyledons</taxon>
        <taxon>Gunneridae</taxon>
        <taxon>Pentapetalae</taxon>
        <taxon>rosids</taxon>
        <taxon>malvids</taxon>
        <taxon>Brassicales</taxon>
        <taxon>Brassicaceae</taxon>
        <taxon>Brassiceae</taxon>
        <taxon>Brassica</taxon>
    </lineage>
</organism>
<dbReference type="Pfam" id="PF02330">
    <property type="entry name" value="MAM33"/>
    <property type="match status" value="1"/>
</dbReference>
<evidence type="ECO:0000313" key="3">
    <source>
        <dbReference type="Proteomes" id="UP000824890"/>
    </source>
</evidence>
<feature type="compositionally biased region" description="Basic and acidic residues" evidence="1">
    <location>
        <begin position="498"/>
        <end position="529"/>
    </location>
</feature>
<dbReference type="EMBL" id="JAGKQM010000001">
    <property type="protein sequence ID" value="KAH0940854.1"/>
    <property type="molecule type" value="Genomic_DNA"/>
</dbReference>
<dbReference type="PANTHER" id="PTHR31365:SF2">
    <property type="entry name" value="OS01G0771100 PROTEIN"/>
    <property type="match status" value="1"/>
</dbReference>
<name>A0ABQ8EGV7_BRANA</name>
<feature type="region of interest" description="Disordered" evidence="1">
    <location>
        <begin position="454"/>
        <end position="540"/>
    </location>
</feature>
<keyword evidence="3" id="KW-1185">Reference proteome</keyword>
<protein>
    <submittedName>
        <fullName evidence="2">Uncharacterized protein</fullName>
    </submittedName>
</protein>